<dbReference type="InterPro" id="IPR035959">
    <property type="entry name" value="RutC-like_sf"/>
</dbReference>
<organism evidence="2 3">
    <name type="scientific">Aeromicrobium endophyticum</name>
    <dbReference type="NCBI Taxonomy" id="2292704"/>
    <lineage>
        <taxon>Bacteria</taxon>
        <taxon>Bacillati</taxon>
        <taxon>Actinomycetota</taxon>
        <taxon>Actinomycetes</taxon>
        <taxon>Propionibacteriales</taxon>
        <taxon>Nocardioidaceae</taxon>
        <taxon>Aeromicrobium</taxon>
    </lineage>
</organism>
<dbReference type="EMBL" id="QUBR01000002">
    <property type="protein sequence ID" value="REK69651.1"/>
    <property type="molecule type" value="Genomic_DNA"/>
</dbReference>
<dbReference type="Pfam" id="PF01042">
    <property type="entry name" value="Ribonuc_L-PSP"/>
    <property type="match status" value="1"/>
</dbReference>
<dbReference type="Proteomes" id="UP000265581">
    <property type="component" value="Unassembled WGS sequence"/>
</dbReference>
<evidence type="ECO:0000313" key="2">
    <source>
        <dbReference type="EMBL" id="REK69651.1"/>
    </source>
</evidence>
<dbReference type="GO" id="GO:0005829">
    <property type="term" value="C:cytosol"/>
    <property type="evidence" value="ECO:0007669"/>
    <property type="project" value="TreeGrafter"/>
</dbReference>
<dbReference type="GO" id="GO:0019239">
    <property type="term" value="F:deaminase activity"/>
    <property type="evidence" value="ECO:0007669"/>
    <property type="project" value="TreeGrafter"/>
</dbReference>
<dbReference type="RefSeq" id="WP_119704251.1">
    <property type="nucleotide sequence ID" value="NZ_JBHSOI010000002.1"/>
</dbReference>
<evidence type="ECO:0000256" key="1">
    <source>
        <dbReference type="ARBA" id="ARBA00010552"/>
    </source>
</evidence>
<accession>A0A371P192</accession>
<reference evidence="2 3" key="1">
    <citation type="submission" date="2018-08" db="EMBL/GenBank/DDBJ databases">
        <title>Aeromicrobium sp. M2KJ-4, whole genome shotgun sequence.</title>
        <authorList>
            <person name="Tuo L."/>
        </authorList>
    </citation>
    <scope>NUCLEOTIDE SEQUENCE [LARGE SCALE GENOMIC DNA]</scope>
    <source>
        <strain evidence="2 3">M2KJ-4</strain>
    </source>
</reference>
<keyword evidence="3" id="KW-1185">Reference proteome</keyword>
<proteinExistence type="inferred from homology"/>
<sequence length="147" mass="15551">MSIRRLNPAGLHGAPGFVSQIVRTTGPLAFVSGQVAQRQDGSWVGIGRHREQAEQIARNIDVALRALGLGRDAVVKETIFVVDYDPALLLDVVGPLRDGHSEPPASTLVAVSSLFATEALVEVEVVVDLEPSSRLGPPLSRPDASLA</sequence>
<dbReference type="CDD" id="cd00448">
    <property type="entry name" value="YjgF_YER057c_UK114_family"/>
    <property type="match status" value="1"/>
</dbReference>
<protein>
    <submittedName>
        <fullName evidence="2">RidA family protein</fullName>
    </submittedName>
</protein>
<comment type="similarity">
    <text evidence="1">Belongs to the RutC family.</text>
</comment>
<dbReference type="PANTHER" id="PTHR11803:SF58">
    <property type="entry name" value="PROTEIN HMF1-RELATED"/>
    <property type="match status" value="1"/>
</dbReference>
<name>A0A371P192_9ACTN</name>
<dbReference type="SUPFAM" id="SSF55298">
    <property type="entry name" value="YjgF-like"/>
    <property type="match status" value="1"/>
</dbReference>
<comment type="caution">
    <text evidence="2">The sequence shown here is derived from an EMBL/GenBank/DDBJ whole genome shotgun (WGS) entry which is preliminary data.</text>
</comment>
<gene>
    <name evidence="2" type="ORF">DX116_10620</name>
</gene>
<dbReference type="InterPro" id="IPR006175">
    <property type="entry name" value="YjgF/YER057c/UK114"/>
</dbReference>
<dbReference type="Gene3D" id="3.30.1330.40">
    <property type="entry name" value="RutC-like"/>
    <property type="match status" value="1"/>
</dbReference>
<dbReference type="AlphaFoldDB" id="A0A371P192"/>
<evidence type="ECO:0000313" key="3">
    <source>
        <dbReference type="Proteomes" id="UP000265581"/>
    </source>
</evidence>
<dbReference type="OrthoDB" id="9803101at2"/>
<dbReference type="PANTHER" id="PTHR11803">
    <property type="entry name" value="2-IMINOBUTANOATE/2-IMINOPROPANOATE DEAMINASE RIDA"/>
    <property type="match status" value="1"/>
</dbReference>